<sequence>MNASTGAVLRTLLRPDLRAARTLPLLGAGVVGVAATGCPALFSAHVQPDAAAVLLRIATVLTAIGLACLLDDPAARTTVVVPVSRGLRSGLRMAVGLLAFGLFWGASASLARLGVAAEARQSFPVGGLAVEGVTLAVGTLALALLGVRRSALGAGSLVAAPALTLLVGAALFLPDSLELFPVPGDPGWSDATLRWTVLLLFALAGCAAQLRERPVR</sequence>
<keyword evidence="1" id="KW-0472">Membrane</keyword>
<protein>
    <submittedName>
        <fullName evidence="2">ABC transporter</fullName>
    </submittedName>
</protein>
<dbReference type="EMBL" id="CP034539">
    <property type="protein sequence ID" value="AZQ36456.1"/>
    <property type="molecule type" value="Genomic_DNA"/>
</dbReference>
<organism evidence="2 3">
    <name type="scientific">Streptomyces cyaneochromogenes</name>
    <dbReference type="NCBI Taxonomy" id="2496836"/>
    <lineage>
        <taxon>Bacteria</taxon>
        <taxon>Bacillati</taxon>
        <taxon>Actinomycetota</taxon>
        <taxon>Actinomycetes</taxon>
        <taxon>Kitasatosporales</taxon>
        <taxon>Streptomycetaceae</taxon>
        <taxon>Streptomyces</taxon>
    </lineage>
</organism>
<gene>
    <name evidence="2" type="ORF">EJ357_25905</name>
</gene>
<accession>A0A3Q9EQ80</accession>
<evidence type="ECO:0000313" key="2">
    <source>
        <dbReference type="EMBL" id="AZQ36456.1"/>
    </source>
</evidence>
<proteinExistence type="predicted"/>
<feature type="transmembrane region" description="Helical" evidence="1">
    <location>
        <begin position="91"/>
        <end position="111"/>
    </location>
</feature>
<reference evidence="2 3" key="1">
    <citation type="journal article" date="2019" name="Int. J. Syst. Evol. Microbiol.">
        <title>Streptomyces cyaneochromogenes sp. nov., a blue pigment-producing actinomycete from manganese-contaminated soil.</title>
        <authorList>
            <person name="Tang X."/>
            <person name="Zhao J."/>
            <person name="Li K."/>
            <person name="Chen Z."/>
            <person name="Sun Y."/>
            <person name="Gao J."/>
        </authorList>
    </citation>
    <scope>NUCLEOTIDE SEQUENCE [LARGE SCALE GENOMIC DNA]</scope>
    <source>
        <strain evidence="2 3">MK-45</strain>
    </source>
</reference>
<evidence type="ECO:0000313" key="3">
    <source>
        <dbReference type="Proteomes" id="UP000280298"/>
    </source>
</evidence>
<keyword evidence="3" id="KW-1185">Reference proteome</keyword>
<evidence type="ECO:0000256" key="1">
    <source>
        <dbReference type="SAM" id="Phobius"/>
    </source>
</evidence>
<dbReference type="RefSeq" id="WP_126393981.1">
    <property type="nucleotide sequence ID" value="NZ_CP034539.1"/>
</dbReference>
<keyword evidence="1" id="KW-0812">Transmembrane</keyword>
<dbReference type="KEGG" id="scya:EJ357_25905"/>
<dbReference type="Proteomes" id="UP000280298">
    <property type="component" value="Chromosome"/>
</dbReference>
<feature type="transmembrane region" description="Helical" evidence="1">
    <location>
        <begin position="50"/>
        <end position="70"/>
    </location>
</feature>
<feature type="transmembrane region" description="Helical" evidence="1">
    <location>
        <begin position="193"/>
        <end position="210"/>
    </location>
</feature>
<feature type="transmembrane region" description="Helical" evidence="1">
    <location>
        <begin position="23"/>
        <end position="44"/>
    </location>
</feature>
<keyword evidence="1" id="KW-1133">Transmembrane helix</keyword>
<dbReference type="AlphaFoldDB" id="A0A3Q9EQ80"/>
<name>A0A3Q9EQ80_9ACTN</name>
<feature type="transmembrane region" description="Helical" evidence="1">
    <location>
        <begin position="123"/>
        <end position="145"/>
    </location>
</feature>
<dbReference type="OrthoDB" id="4259849at2"/>
<feature type="transmembrane region" description="Helical" evidence="1">
    <location>
        <begin position="152"/>
        <end position="173"/>
    </location>
</feature>